<dbReference type="PIRSF" id="PIRSF034834">
    <property type="entry name" value="PduT"/>
    <property type="match status" value="1"/>
</dbReference>
<keyword evidence="2" id="KW-1283">Bacterial microcompartment</keyword>
<dbReference type="Gene3D" id="3.30.70.1710">
    <property type="match status" value="2"/>
</dbReference>
<organism evidence="5 6">
    <name type="scientific">Acetobacterium malicum</name>
    <dbReference type="NCBI Taxonomy" id="52692"/>
    <lineage>
        <taxon>Bacteria</taxon>
        <taxon>Bacillati</taxon>
        <taxon>Bacillota</taxon>
        <taxon>Clostridia</taxon>
        <taxon>Eubacteriales</taxon>
        <taxon>Eubacteriaceae</taxon>
        <taxon>Acetobacterium</taxon>
    </lineage>
</organism>
<evidence type="ECO:0000313" key="6">
    <source>
        <dbReference type="Proteomes" id="UP000622405"/>
    </source>
</evidence>
<feature type="domain" description="BMC" evidence="4">
    <location>
        <begin position="3"/>
        <end position="85"/>
    </location>
</feature>
<feature type="domain" description="BMC" evidence="4">
    <location>
        <begin position="95"/>
        <end position="181"/>
    </location>
</feature>
<dbReference type="InterPro" id="IPR044872">
    <property type="entry name" value="CcmK/CsoS1_BMC"/>
</dbReference>
<dbReference type="InterPro" id="IPR011238">
    <property type="entry name" value="Micro_shell_prot_PduT"/>
</dbReference>
<proteinExistence type="inferred from homology"/>
<evidence type="ECO:0000313" key="5">
    <source>
        <dbReference type="EMBL" id="MBC3899141.1"/>
    </source>
</evidence>
<reference evidence="5 6" key="1">
    <citation type="journal article" date="2020" name="mSystems">
        <title>Defining Genomic and Predicted Metabolic Features of the Acetobacterium Genus.</title>
        <authorList>
            <person name="Ross D.E."/>
            <person name="Marshall C.W."/>
            <person name="Gulliver D."/>
            <person name="May H.D."/>
            <person name="Norman R.S."/>
        </authorList>
    </citation>
    <scope>NUCLEOTIDE SEQUENCE [LARGE SCALE GENOMIC DNA]</scope>
    <source>
        <strain evidence="5 6">DSM 4132</strain>
    </source>
</reference>
<sequence>MNAIGFVELSSIAKGMEVADHMLKTANVQLMFSTATCPGKYITLIYGDVGSVENSIRAGKDLGKEFIIDDLMIPNVDEQLFPAITGSTNIDKIGAIGVIESLAMASLIVAADTCVKSSGVQLVELRLGSGIGGKSYVVMTGDISEVNASMEAGVASIKETGNIVYYSIIPSPHKSFKSMML</sequence>
<dbReference type="InterPro" id="IPR037233">
    <property type="entry name" value="CcmK-like_sf"/>
</dbReference>
<protein>
    <submittedName>
        <fullName evidence="5">BMC domain-containing protein</fullName>
    </submittedName>
</protein>
<dbReference type="CDD" id="cd07054">
    <property type="entry name" value="BMC_PduT_repeat2"/>
    <property type="match status" value="1"/>
</dbReference>
<evidence type="ECO:0000259" key="4">
    <source>
        <dbReference type="PROSITE" id="PS51930"/>
    </source>
</evidence>
<dbReference type="InterPro" id="IPR000249">
    <property type="entry name" value="BMC_dom"/>
</dbReference>
<dbReference type="CDD" id="cd07053">
    <property type="entry name" value="BMC_PduT_repeat1"/>
    <property type="match status" value="1"/>
</dbReference>
<dbReference type="EMBL" id="WJBE01000004">
    <property type="protein sequence ID" value="MBC3899141.1"/>
    <property type="molecule type" value="Genomic_DNA"/>
</dbReference>
<gene>
    <name evidence="5" type="ORF">GH811_05865</name>
</gene>
<dbReference type="PROSITE" id="PS51930">
    <property type="entry name" value="BMC_2"/>
    <property type="match status" value="2"/>
</dbReference>
<dbReference type="PANTHER" id="PTHR33941:SF11">
    <property type="entry name" value="BACTERIAL MICROCOMPARTMENT SHELL PROTEIN PDUJ"/>
    <property type="match status" value="1"/>
</dbReference>
<dbReference type="Pfam" id="PF00936">
    <property type="entry name" value="BMC"/>
    <property type="match status" value="2"/>
</dbReference>
<name>A0ABR6YVB8_9FIRM</name>
<dbReference type="SUPFAM" id="SSF143414">
    <property type="entry name" value="CcmK-like"/>
    <property type="match status" value="2"/>
</dbReference>
<evidence type="ECO:0000256" key="3">
    <source>
        <dbReference type="PROSITE-ProRule" id="PRU01278"/>
    </source>
</evidence>
<dbReference type="InterPro" id="IPR050575">
    <property type="entry name" value="BMC_shell"/>
</dbReference>
<dbReference type="SMART" id="SM00877">
    <property type="entry name" value="BMC"/>
    <property type="match status" value="2"/>
</dbReference>
<accession>A0ABR6YVB8</accession>
<evidence type="ECO:0000256" key="1">
    <source>
        <dbReference type="ARBA" id="ARBA00024322"/>
    </source>
</evidence>
<comment type="caution">
    <text evidence="5">The sequence shown here is derived from an EMBL/GenBank/DDBJ whole genome shotgun (WGS) entry which is preliminary data.</text>
</comment>
<evidence type="ECO:0000256" key="2">
    <source>
        <dbReference type="ARBA" id="ARBA00024446"/>
    </source>
</evidence>
<comment type="similarity">
    <text evidence="3">Belongs to the bacterial microcompartments protein family.</text>
</comment>
<keyword evidence="6" id="KW-1185">Reference proteome</keyword>
<dbReference type="PANTHER" id="PTHR33941">
    <property type="entry name" value="PROPANEDIOL UTILIZATION PROTEIN PDUA"/>
    <property type="match status" value="1"/>
</dbReference>
<dbReference type="Proteomes" id="UP000622405">
    <property type="component" value="Unassembled WGS sequence"/>
</dbReference>
<comment type="subcellular location">
    <subcellularLocation>
        <location evidence="1">Bacterial microcompartment</location>
    </subcellularLocation>
</comment>